<feature type="repeat" description="TPR" evidence="1">
    <location>
        <begin position="36"/>
        <end position="69"/>
    </location>
</feature>
<feature type="region of interest" description="Disordered" evidence="2">
    <location>
        <begin position="485"/>
        <end position="552"/>
    </location>
</feature>
<keyword evidence="3" id="KW-0732">Signal</keyword>
<feature type="signal peptide" evidence="3">
    <location>
        <begin position="1"/>
        <end position="20"/>
    </location>
</feature>
<dbReference type="SUPFAM" id="SSF48452">
    <property type="entry name" value="TPR-like"/>
    <property type="match status" value="1"/>
</dbReference>
<feature type="repeat" description="TPR" evidence="1">
    <location>
        <begin position="110"/>
        <end position="143"/>
    </location>
</feature>
<feature type="compositionally biased region" description="Acidic residues" evidence="2">
    <location>
        <begin position="505"/>
        <end position="534"/>
    </location>
</feature>
<name>A0ABR7NQ00_9FIRM</name>
<comment type="caution">
    <text evidence="4">The sequence shown here is derived from an EMBL/GenBank/DDBJ whole genome shotgun (WGS) entry which is preliminary data.</text>
</comment>
<dbReference type="Gene3D" id="1.25.40.10">
    <property type="entry name" value="Tetratricopeptide repeat domain"/>
    <property type="match status" value="3"/>
</dbReference>
<protein>
    <submittedName>
        <fullName evidence="4">Tetratricopeptide repeat protein</fullName>
    </submittedName>
</protein>
<sequence>MSTKIKRALFLLLAFAVLCAGCSRKEETAKEENPKIREQMALAEKYLGEQKFDEAIEALLEAVELDPEDVDVYLKLSEIYADQEMDMEAMDILEQGWEASQDEALRDRYVEVCTEYAEKYFNDEEFDSAIEAYDRAIAADETCKKAYLGLHQVYLYLEEYDSADVVLEEGCLVTGDKELEEIRFKSLTELGQKFVEEENYEYAIPCLENLLEAGRGDDNTRLALSNAYAMMEEYKKSIEILENLENKEDPSIQSSLATAYARYGEQCFNEGNTEEAVTYLTKARELSPDTMDIYVTMIALHMDSGDLAAAKTVVDEAVAKFMNADAAANERFDDLLYEISGYYSETEDMAAGLSFWEKAVALKPDDESYKGELENYRATAADEAAMKAGELLENGDGPGAMSYFKRAYVLSPASIVPGFLSNENGTYYLNEDGTFRTGWYDAGDGDIYYFNPAQGAAYGCSVMGWQNLDGSEYYFMDDGRLLTNEETPDGFMVGPDGKKIGTVPTEEETEEETEPEAEEETESGQESEGQEETSQETKPSGSGSGTHSGSLKLNPELLNKAREGSGAYAVKKEELFSGAEGVSLTLNDVYKCMSQYGMQVQWILEESTYELGMGDMVIWVFPGQSLAGDGVVVKDAEEYRESLRNKTLPEGTTFAVQFDARATGTNETVDIEKIREINGQ</sequence>
<dbReference type="PANTHER" id="PTHR12558:SF13">
    <property type="entry name" value="CELL DIVISION CYCLE PROTEIN 27 HOMOLOG"/>
    <property type="match status" value="1"/>
</dbReference>
<evidence type="ECO:0000256" key="2">
    <source>
        <dbReference type="SAM" id="MobiDB-lite"/>
    </source>
</evidence>
<gene>
    <name evidence="4" type="ORF">H8708_02880</name>
</gene>
<evidence type="ECO:0000256" key="1">
    <source>
        <dbReference type="PROSITE-ProRule" id="PRU00339"/>
    </source>
</evidence>
<dbReference type="EMBL" id="JACRTJ010000006">
    <property type="protein sequence ID" value="MBC8598178.1"/>
    <property type="molecule type" value="Genomic_DNA"/>
</dbReference>
<dbReference type="Proteomes" id="UP000647491">
    <property type="component" value="Unassembled WGS sequence"/>
</dbReference>
<dbReference type="SUPFAM" id="SSF69360">
    <property type="entry name" value="Cell wall binding repeat"/>
    <property type="match status" value="1"/>
</dbReference>
<dbReference type="Pfam" id="PF14559">
    <property type="entry name" value="TPR_19"/>
    <property type="match status" value="1"/>
</dbReference>
<evidence type="ECO:0000313" key="4">
    <source>
        <dbReference type="EMBL" id="MBC8598178.1"/>
    </source>
</evidence>
<accession>A0ABR7NQ00</accession>
<dbReference type="InterPro" id="IPR019734">
    <property type="entry name" value="TPR_rpt"/>
</dbReference>
<dbReference type="PROSITE" id="PS50005">
    <property type="entry name" value="TPR"/>
    <property type="match status" value="3"/>
</dbReference>
<feature type="repeat" description="TPR" evidence="1">
    <location>
        <begin position="257"/>
        <end position="290"/>
    </location>
</feature>
<feature type="chain" id="PRO_5046580358" evidence="3">
    <location>
        <begin position="21"/>
        <end position="680"/>
    </location>
</feature>
<dbReference type="RefSeq" id="WP_262426895.1">
    <property type="nucleotide sequence ID" value="NZ_JACRTJ010000006.1"/>
</dbReference>
<organism evidence="4 5">
    <name type="scientific">Enterocloster hominis</name>
    <name type="common">ex Liu et al. 2021</name>
    <dbReference type="NCBI Taxonomy" id="2763663"/>
    <lineage>
        <taxon>Bacteria</taxon>
        <taxon>Bacillati</taxon>
        <taxon>Bacillota</taxon>
        <taxon>Clostridia</taxon>
        <taxon>Lachnospirales</taxon>
        <taxon>Lachnospiraceae</taxon>
        <taxon>Enterocloster</taxon>
    </lineage>
</organism>
<proteinExistence type="predicted"/>
<evidence type="ECO:0000313" key="5">
    <source>
        <dbReference type="Proteomes" id="UP000647491"/>
    </source>
</evidence>
<dbReference type="Gene3D" id="2.10.270.10">
    <property type="entry name" value="Cholin Binding"/>
    <property type="match status" value="1"/>
</dbReference>
<dbReference type="Pfam" id="PF13414">
    <property type="entry name" value="TPR_11"/>
    <property type="match status" value="1"/>
</dbReference>
<dbReference type="PANTHER" id="PTHR12558">
    <property type="entry name" value="CELL DIVISION CYCLE 16,23,27"/>
    <property type="match status" value="1"/>
</dbReference>
<dbReference type="InterPro" id="IPR011990">
    <property type="entry name" value="TPR-like_helical_dom_sf"/>
</dbReference>
<keyword evidence="5" id="KW-1185">Reference proteome</keyword>
<dbReference type="SMART" id="SM00028">
    <property type="entry name" value="TPR"/>
    <property type="match status" value="5"/>
</dbReference>
<evidence type="ECO:0000256" key="3">
    <source>
        <dbReference type="SAM" id="SignalP"/>
    </source>
</evidence>
<feature type="compositionally biased region" description="Low complexity" evidence="2">
    <location>
        <begin position="536"/>
        <end position="550"/>
    </location>
</feature>
<keyword evidence="1" id="KW-0802">TPR repeat</keyword>
<reference evidence="4 5" key="1">
    <citation type="submission" date="2020-08" db="EMBL/GenBank/DDBJ databases">
        <title>Genome public.</title>
        <authorList>
            <person name="Liu C."/>
            <person name="Sun Q."/>
        </authorList>
    </citation>
    <scope>NUCLEOTIDE SEQUENCE [LARGE SCALE GENOMIC DNA]</scope>
    <source>
        <strain evidence="4 5">BX10</strain>
    </source>
</reference>